<dbReference type="PANTHER" id="PTHR30026:SF22">
    <property type="entry name" value="OUTER MEMBRANE EFFLUX PROTEIN"/>
    <property type="match status" value="1"/>
</dbReference>
<dbReference type="Pfam" id="PF02321">
    <property type="entry name" value="OEP"/>
    <property type="match status" value="2"/>
</dbReference>
<dbReference type="GO" id="GO:0015288">
    <property type="term" value="F:porin activity"/>
    <property type="evidence" value="ECO:0007669"/>
    <property type="project" value="TreeGrafter"/>
</dbReference>
<dbReference type="GO" id="GO:0015562">
    <property type="term" value="F:efflux transmembrane transporter activity"/>
    <property type="evidence" value="ECO:0007669"/>
    <property type="project" value="InterPro"/>
</dbReference>
<keyword evidence="7" id="KW-0998">Cell outer membrane</keyword>
<dbReference type="InterPro" id="IPR010130">
    <property type="entry name" value="T1SS_OMP_TolC"/>
</dbReference>
<dbReference type="Proteomes" id="UP000324738">
    <property type="component" value="Unassembled WGS sequence"/>
</dbReference>
<dbReference type="GO" id="GO:0009279">
    <property type="term" value="C:cell outer membrane"/>
    <property type="evidence" value="ECO:0007669"/>
    <property type="project" value="UniProtKB-SubCell"/>
</dbReference>
<gene>
    <name evidence="9" type="ORF">FPY71_09465</name>
</gene>
<dbReference type="PANTHER" id="PTHR30026">
    <property type="entry name" value="OUTER MEMBRANE PROTEIN TOLC"/>
    <property type="match status" value="1"/>
</dbReference>
<dbReference type="NCBIfam" id="TIGR01844">
    <property type="entry name" value="type_I_sec_TolC"/>
    <property type="match status" value="1"/>
</dbReference>
<name>A0A5B0DW34_9HYPH</name>
<dbReference type="EMBL" id="VTWH01000002">
    <property type="protein sequence ID" value="KAA0970706.1"/>
    <property type="molecule type" value="Genomic_DNA"/>
</dbReference>
<evidence type="ECO:0000313" key="9">
    <source>
        <dbReference type="EMBL" id="KAA0970706.1"/>
    </source>
</evidence>
<dbReference type="InterPro" id="IPR003423">
    <property type="entry name" value="OMP_efflux"/>
</dbReference>
<evidence type="ECO:0000256" key="8">
    <source>
        <dbReference type="SAM" id="SignalP"/>
    </source>
</evidence>
<dbReference type="AlphaFoldDB" id="A0A5B0DW34"/>
<evidence type="ECO:0000256" key="7">
    <source>
        <dbReference type="ARBA" id="ARBA00023237"/>
    </source>
</evidence>
<organism evidence="9 10">
    <name type="scientific">Aureimonas fodinaquatilis</name>
    <dbReference type="NCBI Taxonomy" id="2565783"/>
    <lineage>
        <taxon>Bacteria</taxon>
        <taxon>Pseudomonadati</taxon>
        <taxon>Pseudomonadota</taxon>
        <taxon>Alphaproteobacteria</taxon>
        <taxon>Hyphomicrobiales</taxon>
        <taxon>Aurantimonadaceae</taxon>
        <taxon>Aureimonas</taxon>
    </lineage>
</organism>
<feature type="chain" id="PRO_5022674324" evidence="8">
    <location>
        <begin position="35"/>
        <end position="482"/>
    </location>
</feature>
<evidence type="ECO:0000256" key="3">
    <source>
        <dbReference type="ARBA" id="ARBA00022448"/>
    </source>
</evidence>
<keyword evidence="3" id="KW-0813">Transport</keyword>
<keyword evidence="5" id="KW-0812">Transmembrane</keyword>
<feature type="signal peptide" evidence="8">
    <location>
        <begin position="1"/>
        <end position="34"/>
    </location>
</feature>
<keyword evidence="6" id="KW-0472">Membrane</keyword>
<dbReference type="Gene3D" id="1.20.1600.10">
    <property type="entry name" value="Outer membrane efflux proteins (OEP)"/>
    <property type="match status" value="1"/>
</dbReference>
<dbReference type="SUPFAM" id="SSF56954">
    <property type="entry name" value="Outer membrane efflux proteins (OEP)"/>
    <property type="match status" value="1"/>
</dbReference>
<evidence type="ECO:0000313" key="10">
    <source>
        <dbReference type="Proteomes" id="UP000324738"/>
    </source>
</evidence>
<comment type="subcellular location">
    <subcellularLocation>
        <location evidence="1">Cell outer membrane</location>
    </subcellularLocation>
</comment>
<comment type="caution">
    <text evidence="9">The sequence shown here is derived from an EMBL/GenBank/DDBJ whole genome shotgun (WGS) entry which is preliminary data.</text>
</comment>
<dbReference type="OrthoDB" id="9789368at2"/>
<keyword evidence="4" id="KW-1134">Transmembrane beta strand</keyword>
<protein>
    <submittedName>
        <fullName evidence="9">TolC family outer membrane protein</fullName>
    </submittedName>
</protein>
<evidence type="ECO:0000256" key="6">
    <source>
        <dbReference type="ARBA" id="ARBA00023136"/>
    </source>
</evidence>
<evidence type="ECO:0000256" key="4">
    <source>
        <dbReference type="ARBA" id="ARBA00022452"/>
    </source>
</evidence>
<reference evidence="9 10" key="1">
    <citation type="submission" date="2019-08" db="EMBL/GenBank/DDBJ databases">
        <title>Aureimonas fodiniaquatilis sp. nov., isolated from a coal mine wastewater.</title>
        <authorList>
            <person name="Kim W."/>
        </authorList>
    </citation>
    <scope>NUCLEOTIDE SEQUENCE [LARGE SCALE GENOMIC DNA]</scope>
    <source>
        <strain evidence="9 10">CAU 1482</strain>
    </source>
</reference>
<dbReference type="InterPro" id="IPR051906">
    <property type="entry name" value="TolC-like"/>
</dbReference>
<keyword evidence="10" id="KW-1185">Reference proteome</keyword>
<evidence type="ECO:0000256" key="1">
    <source>
        <dbReference type="ARBA" id="ARBA00004442"/>
    </source>
</evidence>
<comment type="similarity">
    <text evidence="2">Belongs to the outer membrane factor (OMF) (TC 1.B.17) family.</text>
</comment>
<accession>A0A5B0DW34</accession>
<sequence>MAFKPSCKRGVFMRRASWLSTALTLGVLFTSMGAAEAETLREAMAKAYANNQSLNAARAALRATDESVPQARAGMRPTVIVGGSAAAARGRTTYGDGVPHLNSRSSSLGVGIEISQTVFDGFQTPNNIQAAQARVRSAQATLSNTVQNTLMDAAMAYMDVIRDRQISELRRQNLAFLREQVRAANARFEVGEGTRTDVAQADSREALATALLNSSLAAVATSEAVYFDVIGDPANSLEPGQKPPERLMPGSISQGLAISQAEHPAIQAGLFAVDDASYSVKSFEGQSLPQLSVGASVDNTYGLSRPATGLPGVNVGTQNEVSASVGASLTIPLYQGGLVSSQVRQAKQVLGQRRIEVDNYRDQVRAAVATAWANIQASEANVTGYRAQVAAARLALVGVQEERTVGQRTTLDVLDAQADVIDGQILLVGAQRDSVVASYQLLSALGRLSPTHLGLNVPVYDPNQHFNAVDRKAYGMRTPDGR</sequence>
<proteinExistence type="inferred from homology"/>
<evidence type="ECO:0000256" key="5">
    <source>
        <dbReference type="ARBA" id="ARBA00022692"/>
    </source>
</evidence>
<dbReference type="GO" id="GO:1990281">
    <property type="term" value="C:efflux pump complex"/>
    <property type="evidence" value="ECO:0007669"/>
    <property type="project" value="TreeGrafter"/>
</dbReference>
<evidence type="ECO:0000256" key="2">
    <source>
        <dbReference type="ARBA" id="ARBA00007613"/>
    </source>
</evidence>
<keyword evidence="8" id="KW-0732">Signal</keyword>